<accession>A0A182SBP2</accession>
<evidence type="ECO:0000313" key="2">
    <source>
        <dbReference type="EnsemblMetazoa" id="AMAM003560-PA"/>
    </source>
</evidence>
<protein>
    <submittedName>
        <fullName evidence="2">Uncharacterized protein</fullName>
    </submittedName>
</protein>
<reference evidence="3" key="1">
    <citation type="submission" date="2013-09" db="EMBL/GenBank/DDBJ databases">
        <title>The Genome Sequence of Anopheles maculatus species B.</title>
        <authorList>
            <consortium name="The Broad Institute Genomics Platform"/>
            <person name="Neafsey D.E."/>
            <person name="Besansky N."/>
            <person name="Howell P."/>
            <person name="Walton C."/>
            <person name="Young S.K."/>
            <person name="Zeng Q."/>
            <person name="Gargeya S."/>
            <person name="Fitzgerald M."/>
            <person name="Haas B."/>
            <person name="Abouelleil A."/>
            <person name="Allen A.W."/>
            <person name="Alvarado L."/>
            <person name="Arachchi H.M."/>
            <person name="Berlin A.M."/>
            <person name="Chapman S.B."/>
            <person name="Gainer-Dewar J."/>
            <person name="Goldberg J."/>
            <person name="Griggs A."/>
            <person name="Gujja S."/>
            <person name="Hansen M."/>
            <person name="Howarth C."/>
            <person name="Imamovic A."/>
            <person name="Ireland A."/>
            <person name="Larimer J."/>
            <person name="McCowan C."/>
            <person name="Murphy C."/>
            <person name="Pearson M."/>
            <person name="Poon T.W."/>
            <person name="Priest M."/>
            <person name="Roberts A."/>
            <person name="Saif S."/>
            <person name="Shea T."/>
            <person name="Sisk P."/>
            <person name="Sykes S."/>
            <person name="Wortman J."/>
            <person name="Nusbaum C."/>
            <person name="Birren B."/>
        </authorList>
    </citation>
    <scope>NUCLEOTIDE SEQUENCE [LARGE SCALE GENOMIC DNA]</scope>
    <source>
        <strain evidence="3">maculatus3</strain>
    </source>
</reference>
<dbReference type="AlphaFoldDB" id="A0A182SBP2"/>
<dbReference type="InterPro" id="IPR009030">
    <property type="entry name" value="Growth_fac_rcpt_cys_sf"/>
</dbReference>
<sequence>VNSSCLAYYDKVCPEGYELDGDECTRTVHLAPVCPSGYRTTPGSGSCIQASCPNGYKLTGIGTTCEKRELRSPKACSPGWDFFQGACYRRALCKNGTIEGAYCVEREFTRPTCPDGYIQRGEDCATEGTCRTVGSALIDGMCVQIADPAPCPDGTYRHGKHCVYPDAPECEDVQYVATECSSEVDSRGYCWHRSAPTCPQGYRLRDDRCIACQTEKPNCPSNMAIRQEMCMAERVICPAGHFLRDGHCVTLHVTRPRCPAGEYTLCNGFCIVAYAQECKGAEYGLAMCSRGYLYQGKCVEHGRCADSDHTLVNGECQLRTFTDPSCHGKGSRIGELCVGGTPQCPPNYALTAGRCYSCHIENAQCSGGGATTCSDSFCQLEPPRCSSSGAIFDGRSCRLLVTSKPSCPTGTTPDRYEAKFCQLKSERAVYNCPTEYHYQNGVCLKKLYKNPSCPVDYKLRNGACVKRVCTRMASGSSCAITTASAVTGGSVSCAQCLNDTTSSTGAAWGSQNQDNVDLCCMVYSPRICRGSGDCHHEQERLCGSFCLTEDDRIYLTVPHTMQIGARLYVAPRQRNNGGNDYDEEDEDDDEDNDVFSHDCSQCEFGPANCPTRCSTYDCEEEDGEACNYKEASTFCAQYREAKICEHLRR</sequence>
<dbReference type="SUPFAM" id="SSF57184">
    <property type="entry name" value="Growth factor receptor domain"/>
    <property type="match status" value="3"/>
</dbReference>
<feature type="region of interest" description="Disordered" evidence="1">
    <location>
        <begin position="573"/>
        <end position="592"/>
    </location>
</feature>
<dbReference type="PANTHER" id="PTHR37157:SF2">
    <property type="entry name" value="EB DOMAIN-CONTAINING PROTEIN-RELATED"/>
    <property type="match status" value="1"/>
</dbReference>
<dbReference type="VEuPathDB" id="VectorBase:AMAM003560"/>
<dbReference type="EnsemblMetazoa" id="AMAM003560-RA">
    <property type="protein sequence ID" value="AMAM003560-PA"/>
    <property type="gene ID" value="AMAM003560"/>
</dbReference>
<dbReference type="PANTHER" id="PTHR37157">
    <property type="entry name" value="PRION-LIKE-(Q/N-RICH) DOMAIN-BEARING PROTEIN 25"/>
    <property type="match status" value="1"/>
</dbReference>
<evidence type="ECO:0000313" key="3">
    <source>
        <dbReference type="Proteomes" id="UP000075901"/>
    </source>
</evidence>
<evidence type="ECO:0000256" key="1">
    <source>
        <dbReference type="SAM" id="MobiDB-lite"/>
    </source>
</evidence>
<name>A0A182SBP2_9DIPT</name>
<proteinExistence type="predicted"/>
<dbReference type="Proteomes" id="UP000075901">
    <property type="component" value="Unassembled WGS sequence"/>
</dbReference>
<organism evidence="2 3">
    <name type="scientific">Anopheles maculatus</name>
    <dbReference type="NCBI Taxonomy" id="74869"/>
    <lineage>
        <taxon>Eukaryota</taxon>
        <taxon>Metazoa</taxon>
        <taxon>Ecdysozoa</taxon>
        <taxon>Arthropoda</taxon>
        <taxon>Hexapoda</taxon>
        <taxon>Insecta</taxon>
        <taxon>Pterygota</taxon>
        <taxon>Neoptera</taxon>
        <taxon>Endopterygota</taxon>
        <taxon>Diptera</taxon>
        <taxon>Nematocera</taxon>
        <taxon>Culicoidea</taxon>
        <taxon>Culicidae</taxon>
        <taxon>Anophelinae</taxon>
        <taxon>Anopheles</taxon>
        <taxon>Anopheles maculatus group</taxon>
    </lineage>
</organism>
<feature type="compositionally biased region" description="Acidic residues" evidence="1">
    <location>
        <begin position="580"/>
        <end position="592"/>
    </location>
</feature>
<keyword evidence="3" id="KW-1185">Reference proteome</keyword>
<reference evidence="2" key="2">
    <citation type="submission" date="2020-05" db="UniProtKB">
        <authorList>
            <consortium name="EnsemblMetazoa"/>
        </authorList>
    </citation>
    <scope>IDENTIFICATION</scope>
    <source>
        <strain evidence="2">maculatus3</strain>
    </source>
</reference>